<feature type="region of interest" description="Disordered" evidence="1">
    <location>
        <begin position="1"/>
        <end position="29"/>
    </location>
</feature>
<gene>
    <name evidence="2" type="ORF">AVDCRST_MAG12-1571</name>
</gene>
<evidence type="ECO:0000256" key="1">
    <source>
        <dbReference type="SAM" id="MobiDB-lite"/>
    </source>
</evidence>
<dbReference type="AlphaFoldDB" id="A0A6J4RYW0"/>
<accession>A0A6J4RYW0</accession>
<feature type="non-terminal residue" evidence="2">
    <location>
        <position position="1"/>
    </location>
</feature>
<evidence type="ECO:0000313" key="2">
    <source>
        <dbReference type="EMBL" id="CAA9482098.1"/>
    </source>
</evidence>
<proteinExistence type="predicted"/>
<organism evidence="2">
    <name type="scientific">uncultured Rubrobacteraceae bacterium</name>
    <dbReference type="NCBI Taxonomy" id="349277"/>
    <lineage>
        <taxon>Bacteria</taxon>
        <taxon>Bacillati</taxon>
        <taxon>Actinomycetota</taxon>
        <taxon>Rubrobacteria</taxon>
        <taxon>Rubrobacterales</taxon>
        <taxon>Rubrobacteraceae</taxon>
        <taxon>environmental samples</taxon>
    </lineage>
</organism>
<reference evidence="2" key="1">
    <citation type="submission" date="2020-02" db="EMBL/GenBank/DDBJ databases">
        <authorList>
            <person name="Meier V. D."/>
        </authorList>
    </citation>
    <scope>NUCLEOTIDE SEQUENCE</scope>
    <source>
        <strain evidence="2">AVDCRST_MAG12</strain>
    </source>
</reference>
<name>A0A6J4RYW0_9ACTN</name>
<sequence>ELLAGARQQEAWRRHRGARGPRPEPAGDV</sequence>
<feature type="non-terminal residue" evidence="2">
    <location>
        <position position="29"/>
    </location>
</feature>
<dbReference type="EMBL" id="CADCVK010000241">
    <property type="protein sequence ID" value="CAA9482098.1"/>
    <property type="molecule type" value="Genomic_DNA"/>
</dbReference>
<protein>
    <submittedName>
        <fullName evidence="2">Nucleoid-associated protein YaaK</fullName>
    </submittedName>
</protein>